<feature type="site" description="Contributes to redox potential value" evidence="8">
    <location>
        <position position="33"/>
    </location>
</feature>
<evidence type="ECO:0000256" key="4">
    <source>
        <dbReference type="ARBA" id="ARBA00023157"/>
    </source>
</evidence>
<reference evidence="11 12" key="1">
    <citation type="submission" date="2018-08" db="EMBL/GenBank/DDBJ databases">
        <title>Thalassotalea euphylliae genome.</title>
        <authorList>
            <person name="Summers S."/>
            <person name="Rice S.A."/>
            <person name="Freckelton M.L."/>
            <person name="Nedved B.T."/>
            <person name="Hadfield M.G."/>
        </authorList>
    </citation>
    <scope>NUCLEOTIDE SEQUENCE [LARGE SCALE GENOMIC DNA]</scope>
    <source>
        <strain evidence="11 12">H1</strain>
    </source>
</reference>
<feature type="active site" description="Nucleophile" evidence="8">
    <location>
        <position position="34"/>
    </location>
</feature>
<dbReference type="GO" id="GO:0015035">
    <property type="term" value="F:protein-disulfide reductase activity"/>
    <property type="evidence" value="ECO:0007669"/>
    <property type="project" value="UniProtKB-UniRule"/>
</dbReference>
<evidence type="ECO:0000256" key="1">
    <source>
        <dbReference type="ARBA" id="ARBA00008987"/>
    </source>
</evidence>
<dbReference type="RefSeq" id="WP_116007519.1">
    <property type="nucleotide sequence ID" value="NZ_QUOU01000001.1"/>
</dbReference>
<proteinExistence type="inferred from homology"/>
<keyword evidence="3" id="KW-0249">Electron transport</keyword>
<gene>
    <name evidence="11" type="primary">trxA</name>
    <name evidence="11" type="ORF">DXX93_07300</name>
</gene>
<sequence>MAAIEINDVEQFAELITANDKVVIDFWAPWCAPCRAMMPVFEQVFSSDTVNATGVKANVDELPMLAQKFGIRSIPAIVVIENGEVKAQSSGLMNEQALRELVA</sequence>
<keyword evidence="2" id="KW-0813">Transport</keyword>
<keyword evidence="5 9" id="KW-0676">Redox-active center</keyword>
<dbReference type="SUPFAM" id="SSF52833">
    <property type="entry name" value="Thioredoxin-like"/>
    <property type="match status" value="1"/>
</dbReference>
<dbReference type="InterPro" id="IPR036249">
    <property type="entry name" value="Thioredoxin-like_sf"/>
</dbReference>
<dbReference type="InterPro" id="IPR017937">
    <property type="entry name" value="Thioredoxin_CS"/>
</dbReference>
<dbReference type="CDD" id="cd02947">
    <property type="entry name" value="TRX_family"/>
    <property type="match status" value="1"/>
</dbReference>
<dbReference type="AlphaFoldDB" id="A0A3E0TQU9"/>
<dbReference type="PANTHER" id="PTHR45663">
    <property type="entry name" value="GEO12009P1"/>
    <property type="match status" value="1"/>
</dbReference>
<feature type="site" description="Deprotonates C-terminal active site Cys" evidence="8">
    <location>
        <position position="25"/>
    </location>
</feature>
<accession>A0A3E0TQU9</accession>
<dbReference type="OrthoDB" id="9790390at2"/>
<dbReference type="Pfam" id="PF00085">
    <property type="entry name" value="Thioredoxin"/>
    <property type="match status" value="1"/>
</dbReference>
<evidence type="ECO:0000259" key="10">
    <source>
        <dbReference type="PROSITE" id="PS51352"/>
    </source>
</evidence>
<dbReference type="PIRSF" id="PIRSF000077">
    <property type="entry name" value="Thioredoxin"/>
    <property type="match status" value="1"/>
</dbReference>
<dbReference type="PROSITE" id="PS51352">
    <property type="entry name" value="THIOREDOXIN_2"/>
    <property type="match status" value="1"/>
</dbReference>
<dbReference type="Gene3D" id="3.40.30.10">
    <property type="entry name" value="Glutaredoxin"/>
    <property type="match status" value="1"/>
</dbReference>
<dbReference type="InterPro" id="IPR005746">
    <property type="entry name" value="Thioredoxin"/>
</dbReference>
<dbReference type="GO" id="GO:0005737">
    <property type="term" value="C:cytoplasm"/>
    <property type="evidence" value="ECO:0007669"/>
    <property type="project" value="TreeGrafter"/>
</dbReference>
<protein>
    <recommendedName>
        <fullName evidence="6 7">Thioredoxin</fullName>
    </recommendedName>
</protein>
<dbReference type="NCBIfam" id="TIGR01068">
    <property type="entry name" value="thioredoxin"/>
    <property type="match status" value="1"/>
</dbReference>
<dbReference type="Proteomes" id="UP000256478">
    <property type="component" value="Unassembled WGS sequence"/>
</dbReference>
<feature type="active site" description="Nucleophile" evidence="8">
    <location>
        <position position="31"/>
    </location>
</feature>
<comment type="similarity">
    <text evidence="1 7">Belongs to the thioredoxin family.</text>
</comment>
<name>A0A3E0TQU9_9GAMM</name>
<keyword evidence="4 9" id="KW-1015">Disulfide bond</keyword>
<evidence type="ECO:0000256" key="5">
    <source>
        <dbReference type="ARBA" id="ARBA00023284"/>
    </source>
</evidence>
<dbReference type="PROSITE" id="PS00194">
    <property type="entry name" value="THIOREDOXIN_1"/>
    <property type="match status" value="1"/>
</dbReference>
<organism evidence="11 12">
    <name type="scientific">Thalassotalea euphylliae</name>
    <dbReference type="NCBI Taxonomy" id="1655234"/>
    <lineage>
        <taxon>Bacteria</taxon>
        <taxon>Pseudomonadati</taxon>
        <taxon>Pseudomonadota</taxon>
        <taxon>Gammaproteobacteria</taxon>
        <taxon>Alteromonadales</taxon>
        <taxon>Colwelliaceae</taxon>
        <taxon>Thalassotalea</taxon>
    </lineage>
</organism>
<dbReference type="PANTHER" id="PTHR45663:SF11">
    <property type="entry name" value="GEO12009P1"/>
    <property type="match status" value="1"/>
</dbReference>
<dbReference type="EMBL" id="QUOU01000001">
    <property type="protein sequence ID" value="REL26402.1"/>
    <property type="molecule type" value="Genomic_DNA"/>
</dbReference>
<evidence type="ECO:0000313" key="12">
    <source>
        <dbReference type="Proteomes" id="UP000256478"/>
    </source>
</evidence>
<evidence type="ECO:0000256" key="3">
    <source>
        <dbReference type="ARBA" id="ARBA00022982"/>
    </source>
</evidence>
<evidence type="ECO:0000256" key="7">
    <source>
        <dbReference type="PIRNR" id="PIRNR000077"/>
    </source>
</evidence>
<comment type="caution">
    <text evidence="11">The sequence shown here is derived from an EMBL/GenBank/DDBJ whole genome shotgun (WGS) entry which is preliminary data.</text>
</comment>
<evidence type="ECO:0000256" key="6">
    <source>
        <dbReference type="NCBIfam" id="TIGR01068"/>
    </source>
</evidence>
<feature type="disulfide bond" description="Redox-active" evidence="9">
    <location>
        <begin position="31"/>
        <end position="34"/>
    </location>
</feature>
<feature type="domain" description="Thioredoxin" evidence="10">
    <location>
        <begin position="1"/>
        <end position="103"/>
    </location>
</feature>
<evidence type="ECO:0000313" key="11">
    <source>
        <dbReference type="EMBL" id="REL26402.1"/>
    </source>
</evidence>
<evidence type="ECO:0000256" key="2">
    <source>
        <dbReference type="ARBA" id="ARBA00022448"/>
    </source>
</evidence>
<dbReference type="InterPro" id="IPR013766">
    <property type="entry name" value="Thioredoxin_domain"/>
</dbReference>
<feature type="site" description="Contributes to redox potential value" evidence="8">
    <location>
        <position position="32"/>
    </location>
</feature>
<dbReference type="PRINTS" id="PR00421">
    <property type="entry name" value="THIOREDOXIN"/>
</dbReference>
<evidence type="ECO:0000256" key="8">
    <source>
        <dbReference type="PIRSR" id="PIRSR000077-1"/>
    </source>
</evidence>
<evidence type="ECO:0000256" key="9">
    <source>
        <dbReference type="PIRSR" id="PIRSR000077-4"/>
    </source>
</evidence>